<dbReference type="PANTHER" id="PTHR16052:SF0">
    <property type="entry name" value="TBCC DOMAIN-CONTAINING PROTEIN 1"/>
    <property type="match status" value="1"/>
</dbReference>
<reference evidence="1" key="1">
    <citation type="submission" date="2023-05" db="EMBL/GenBank/DDBJ databases">
        <authorList>
            <person name="Stuckert A."/>
        </authorList>
    </citation>
    <scope>NUCLEOTIDE SEQUENCE</scope>
</reference>
<evidence type="ECO:0000313" key="2">
    <source>
        <dbReference type="Proteomes" id="UP001162483"/>
    </source>
</evidence>
<sequence>MDTHRVQMWARVDPFLIGVLQFPPPAKFNLHYLRKMATYVRTRSVDGCFPRLCWTMWRHIACGKLQLLEDVAWLYFEAFHSLSERSAPKSLEWAEAASSCKSVEEYERVRSKLSVDTLKFLLFLYIQQINKVSLRTSLIGDEWPSPRARSPNPDLAGQSNFHNKNWDDYSHHAFIQNHMSYLLELLLDPDQLTKSYHSSECSLLSIGAARALGFLIEGTMDKNRTVHPFVDLATWQPLHSKSGYSKTTESFSLSKLQAWIKDSFVINPFGMSACVKSGKTLAWAEQIDGSSRRAKIACNIYKVPPGNHMVVMSYICRQTMAKSSETLVNARVKIVNCNESYIYLLSPLR</sequence>
<proteinExistence type="predicted"/>
<organism evidence="1 2">
    <name type="scientific">Staurois parvus</name>
    <dbReference type="NCBI Taxonomy" id="386267"/>
    <lineage>
        <taxon>Eukaryota</taxon>
        <taxon>Metazoa</taxon>
        <taxon>Chordata</taxon>
        <taxon>Craniata</taxon>
        <taxon>Vertebrata</taxon>
        <taxon>Euteleostomi</taxon>
        <taxon>Amphibia</taxon>
        <taxon>Batrachia</taxon>
        <taxon>Anura</taxon>
        <taxon>Neobatrachia</taxon>
        <taxon>Ranoidea</taxon>
        <taxon>Ranidae</taxon>
        <taxon>Staurois</taxon>
    </lineage>
</organism>
<keyword evidence="2" id="KW-1185">Reference proteome</keyword>
<accession>A0ABN9FMN4</accession>
<protein>
    <recommendedName>
        <fullName evidence="3">TBCC domain-containing protein 1</fullName>
    </recommendedName>
</protein>
<evidence type="ECO:0008006" key="3">
    <source>
        <dbReference type="Google" id="ProtNLM"/>
    </source>
</evidence>
<dbReference type="InterPro" id="IPR039589">
    <property type="entry name" value="TBCC1"/>
</dbReference>
<dbReference type="Proteomes" id="UP001162483">
    <property type="component" value="Unassembled WGS sequence"/>
</dbReference>
<dbReference type="PANTHER" id="PTHR16052">
    <property type="entry name" value="TBCC DOMAIN-CONTAINING PROTEIN 1"/>
    <property type="match status" value="1"/>
</dbReference>
<evidence type="ECO:0000313" key="1">
    <source>
        <dbReference type="EMBL" id="CAI9598318.1"/>
    </source>
</evidence>
<name>A0ABN9FMN4_9NEOB</name>
<comment type="caution">
    <text evidence="1">The sequence shown here is derived from an EMBL/GenBank/DDBJ whole genome shotgun (WGS) entry which is preliminary data.</text>
</comment>
<dbReference type="EMBL" id="CATNWA010017141">
    <property type="protein sequence ID" value="CAI9598318.1"/>
    <property type="molecule type" value="Genomic_DNA"/>
</dbReference>
<gene>
    <name evidence="1" type="ORF">SPARVUS_LOCUS12384810</name>
</gene>